<dbReference type="InterPro" id="IPR050319">
    <property type="entry name" value="ABC_transp_ATP-bind"/>
</dbReference>
<dbReference type="InterPro" id="IPR003593">
    <property type="entry name" value="AAA+_ATPase"/>
</dbReference>
<name>A0A419I2I2_9PSEU</name>
<dbReference type="InterPro" id="IPR003439">
    <property type="entry name" value="ABC_transporter-like_ATP-bd"/>
</dbReference>
<sequence length="281" mass="31346">MSTVPQDDPILTVKDLTVVYGASRKRATRAVDGISLSVRPRETIGIVGESGSGKTTLGRAVLGLTPVTAGMILFEGEDITRAGYRRRRALSSRLQVVFQDPYSSLNPTRTIGQTLAESLRHHGSLSRNEIKDRVGAMLERVGLPADSAARYPGRFSGGQRQRIAIARALMPQPRLVICDEAVSALDLSVQAQILNLLRELQDELHLSYLFIAHDLDVVRFLSDRILVMYRGREVEQGPAEKIYNEPADPYTRALLDAVPVPDPERQRIRREARWNRRKQTA</sequence>
<dbReference type="GO" id="GO:0016887">
    <property type="term" value="F:ATP hydrolysis activity"/>
    <property type="evidence" value="ECO:0007669"/>
    <property type="project" value="InterPro"/>
</dbReference>
<evidence type="ECO:0000256" key="1">
    <source>
        <dbReference type="ARBA" id="ARBA00005417"/>
    </source>
</evidence>
<dbReference type="RefSeq" id="WP_120024462.1">
    <property type="nucleotide sequence ID" value="NZ_QZFV01000088.1"/>
</dbReference>
<comment type="similarity">
    <text evidence="1">Belongs to the ABC transporter superfamily.</text>
</comment>
<dbReference type="AlphaFoldDB" id="A0A419I2I2"/>
<dbReference type="GO" id="GO:0005524">
    <property type="term" value="F:ATP binding"/>
    <property type="evidence" value="ECO:0007669"/>
    <property type="project" value="UniProtKB-KW"/>
</dbReference>
<dbReference type="GO" id="GO:0055085">
    <property type="term" value="P:transmembrane transport"/>
    <property type="evidence" value="ECO:0007669"/>
    <property type="project" value="UniProtKB-ARBA"/>
</dbReference>
<dbReference type="InterPro" id="IPR017871">
    <property type="entry name" value="ABC_transporter-like_CS"/>
</dbReference>
<protein>
    <submittedName>
        <fullName evidence="6">ABC transporter ATP-binding protein</fullName>
    </submittedName>
</protein>
<gene>
    <name evidence="6" type="ORF">D5S19_17750</name>
</gene>
<dbReference type="Pfam" id="PF08352">
    <property type="entry name" value="oligo_HPY"/>
    <property type="match status" value="1"/>
</dbReference>
<evidence type="ECO:0000313" key="6">
    <source>
        <dbReference type="EMBL" id="RJQ84177.1"/>
    </source>
</evidence>
<evidence type="ECO:0000313" key="7">
    <source>
        <dbReference type="Proteomes" id="UP000285112"/>
    </source>
</evidence>
<evidence type="ECO:0000256" key="2">
    <source>
        <dbReference type="ARBA" id="ARBA00022448"/>
    </source>
</evidence>
<accession>A0A419I2I2</accession>
<keyword evidence="3" id="KW-0547">Nucleotide-binding</keyword>
<dbReference type="InterPro" id="IPR027417">
    <property type="entry name" value="P-loop_NTPase"/>
</dbReference>
<evidence type="ECO:0000256" key="3">
    <source>
        <dbReference type="ARBA" id="ARBA00022741"/>
    </source>
</evidence>
<dbReference type="PANTHER" id="PTHR43776">
    <property type="entry name" value="TRANSPORT ATP-BINDING PROTEIN"/>
    <property type="match status" value="1"/>
</dbReference>
<dbReference type="PROSITE" id="PS00211">
    <property type="entry name" value="ABC_TRANSPORTER_1"/>
    <property type="match status" value="1"/>
</dbReference>
<dbReference type="PANTHER" id="PTHR43776:SF7">
    <property type="entry name" value="D,D-DIPEPTIDE TRANSPORT ATP-BINDING PROTEIN DDPF-RELATED"/>
    <property type="match status" value="1"/>
</dbReference>
<organism evidence="6 7">
    <name type="scientific">Amycolatopsis panacis</name>
    <dbReference type="NCBI Taxonomy" id="2340917"/>
    <lineage>
        <taxon>Bacteria</taxon>
        <taxon>Bacillati</taxon>
        <taxon>Actinomycetota</taxon>
        <taxon>Actinomycetes</taxon>
        <taxon>Pseudonocardiales</taxon>
        <taxon>Pseudonocardiaceae</taxon>
        <taxon>Amycolatopsis</taxon>
    </lineage>
</organism>
<feature type="domain" description="ABC transporter" evidence="5">
    <location>
        <begin position="11"/>
        <end position="255"/>
    </location>
</feature>
<evidence type="ECO:0000256" key="4">
    <source>
        <dbReference type="ARBA" id="ARBA00022840"/>
    </source>
</evidence>
<reference evidence="6 7" key="1">
    <citation type="submission" date="2018-09" db="EMBL/GenBank/DDBJ databases">
        <title>YIM PH 21725 draft genome.</title>
        <authorList>
            <person name="Miao C."/>
        </authorList>
    </citation>
    <scope>NUCLEOTIDE SEQUENCE [LARGE SCALE GENOMIC DNA]</scope>
    <source>
        <strain evidence="7">YIM PH21725</strain>
    </source>
</reference>
<dbReference type="PROSITE" id="PS50893">
    <property type="entry name" value="ABC_TRANSPORTER_2"/>
    <property type="match status" value="1"/>
</dbReference>
<dbReference type="SUPFAM" id="SSF52540">
    <property type="entry name" value="P-loop containing nucleoside triphosphate hydrolases"/>
    <property type="match status" value="1"/>
</dbReference>
<dbReference type="EMBL" id="QZFV01000088">
    <property type="protein sequence ID" value="RJQ84177.1"/>
    <property type="molecule type" value="Genomic_DNA"/>
</dbReference>
<comment type="caution">
    <text evidence="6">The sequence shown here is derived from an EMBL/GenBank/DDBJ whole genome shotgun (WGS) entry which is preliminary data.</text>
</comment>
<dbReference type="Proteomes" id="UP000285112">
    <property type="component" value="Unassembled WGS sequence"/>
</dbReference>
<keyword evidence="2" id="KW-0813">Transport</keyword>
<proteinExistence type="inferred from homology"/>
<keyword evidence="4 6" id="KW-0067">ATP-binding</keyword>
<dbReference type="Pfam" id="PF00005">
    <property type="entry name" value="ABC_tran"/>
    <property type="match status" value="1"/>
</dbReference>
<evidence type="ECO:0000259" key="5">
    <source>
        <dbReference type="PROSITE" id="PS50893"/>
    </source>
</evidence>
<keyword evidence="7" id="KW-1185">Reference proteome</keyword>
<dbReference type="Gene3D" id="3.40.50.300">
    <property type="entry name" value="P-loop containing nucleotide triphosphate hydrolases"/>
    <property type="match status" value="1"/>
</dbReference>
<dbReference type="OrthoDB" id="5170605at2"/>
<dbReference type="CDD" id="cd03257">
    <property type="entry name" value="ABC_NikE_OppD_transporters"/>
    <property type="match status" value="1"/>
</dbReference>
<dbReference type="InterPro" id="IPR013563">
    <property type="entry name" value="Oligopep_ABC_C"/>
</dbReference>
<dbReference type="FunFam" id="3.40.50.300:FF:000016">
    <property type="entry name" value="Oligopeptide ABC transporter ATP-binding component"/>
    <property type="match status" value="1"/>
</dbReference>
<dbReference type="SMART" id="SM00382">
    <property type="entry name" value="AAA"/>
    <property type="match status" value="1"/>
</dbReference>
<dbReference type="GO" id="GO:0015833">
    <property type="term" value="P:peptide transport"/>
    <property type="evidence" value="ECO:0007669"/>
    <property type="project" value="InterPro"/>
</dbReference>